<dbReference type="SMART" id="SM00530">
    <property type="entry name" value="HTH_XRE"/>
    <property type="match status" value="2"/>
</dbReference>
<dbReference type="Proteomes" id="UP000826550">
    <property type="component" value="Chromosome"/>
</dbReference>
<feature type="domain" description="HTH cro/C1-type" evidence="2">
    <location>
        <begin position="70"/>
        <end position="124"/>
    </location>
</feature>
<dbReference type="PANTHER" id="PTHR46558">
    <property type="entry name" value="TRACRIPTIONAL REGULATORY PROTEIN-RELATED-RELATED"/>
    <property type="match status" value="1"/>
</dbReference>
<name>A0ABX8W816_9LACO</name>
<sequence>MNRIKELRKSHGLSQTELAGETGISNQAVSFYENGKRQPKIETWQKLADYFNVSTSYLMGLNSNSFGNRIKELRIKHGLSQDDLAKVTGLTRQAISNYENNERTPNKEIWEKLADYFNVSVPYARGEIDTELIAKIAKMIFLTHAASFDVYLNKNDLFTGYDEDDTTIACKLMLLLLQQLNLNISEEYEKIVDKTEKILGKSDSDPAVNRFKTKQYLSDVTDGCPENNFEKDIEDAKKLIDFYDNL</sequence>
<dbReference type="SUPFAM" id="SSF47413">
    <property type="entry name" value="lambda repressor-like DNA-binding domains"/>
    <property type="match status" value="2"/>
</dbReference>
<feature type="domain" description="HTH cro/C1-type" evidence="2">
    <location>
        <begin position="4"/>
        <end position="58"/>
    </location>
</feature>
<dbReference type="Gene3D" id="1.10.260.40">
    <property type="entry name" value="lambda repressor-like DNA-binding domains"/>
    <property type="match status" value="2"/>
</dbReference>
<evidence type="ECO:0000313" key="3">
    <source>
        <dbReference type="EMBL" id="QYN53085.1"/>
    </source>
</evidence>
<evidence type="ECO:0000256" key="1">
    <source>
        <dbReference type="ARBA" id="ARBA00023125"/>
    </source>
</evidence>
<dbReference type="CDD" id="cd00093">
    <property type="entry name" value="HTH_XRE"/>
    <property type="match status" value="2"/>
</dbReference>
<dbReference type="PANTHER" id="PTHR46558:SF11">
    <property type="entry name" value="HTH-TYPE TRANSCRIPTIONAL REGULATOR XRE"/>
    <property type="match status" value="1"/>
</dbReference>
<dbReference type="Pfam" id="PF01381">
    <property type="entry name" value="HTH_3"/>
    <property type="match status" value="2"/>
</dbReference>
<accession>A0ABX8W816</accession>
<dbReference type="EMBL" id="CP048268">
    <property type="protein sequence ID" value="QYN53085.1"/>
    <property type="molecule type" value="Genomic_DNA"/>
</dbReference>
<protein>
    <submittedName>
        <fullName evidence="3">Transcriptional regulator</fullName>
    </submittedName>
</protein>
<evidence type="ECO:0000259" key="2">
    <source>
        <dbReference type="PROSITE" id="PS50943"/>
    </source>
</evidence>
<gene>
    <name evidence="3" type="ORF">GYM71_06475</name>
</gene>
<organism evidence="3 4">
    <name type="scientific">Lactobacillus panisapium</name>
    <dbReference type="NCBI Taxonomy" id="2012495"/>
    <lineage>
        <taxon>Bacteria</taxon>
        <taxon>Bacillati</taxon>
        <taxon>Bacillota</taxon>
        <taxon>Bacilli</taxon>
        <taxon>Lactobacillales</taxon>
        <taxon>Lactobacillaceae</taxon>
        <taxon>Lactobacillus</taxon>
    </lineage>
</organism>
<dbReference type="RefSeq" id="WP_220219885.1">
    <property type="nucleotide sequence ID" value="NZ_CP048268.1"/>
</dbReference>
<dbReference type="InterPro" id="IPR001387">
    <property type="entry name" value="Cro/C1-type_HTH"/>
</dbReference>
<dbReference type="InterPro" id="IPR010982">
    <property type="entry name" value="Lambda_DNA-bd_dom_sf"/>
</dbReference>
<evidence type="ECO:0000313" key="4">
    <source>
        <dbReference type="Proteomes" id="UP000826550"/>
    </source>
</evidence>
<proteinExistence type="predicted"/>
<dbReference type="PROSITE" id="PS50943">
    <property type="entry name" value="HTH_CROC1"/>
    <property type="match status" value="2"/>
</dbReference>
<keyword evidence="4" id="KW-1185">Reference proteome</keyword>
<keyword evidence="1" id="KW-0238">DNA-binding</keyword>
<reference evidence="3 4" key="1">
    <citation type="submission" date="2020-01" db="EMBL/GenBank/DDBJ databases">
        <title>Vast differences in strain-level diversity in the gut microbiota of two closely related honey bee species.</title>
        <authorList>
            <person name="Ellegaard K.M."/>
            <person name="Suenami S."/>
            <person name="Miyazaki R."/>
            <person name="Engel P."/>
        </authorList>
    </citation>
    <scope>NUCLEOTIDE SEQUENCE [LARGE SCALE GENOMIC DNA]</scope>
    <source>
        <strain evidence="3 4">ESL0416</strain>
    </source>
</reference>